<dbReference type="AlphaFoldDB" id="A0A2S7T196"/>
<evidence type="ECO:0000313" key="1">
    <source>
        <dbReference type="EMBL" id="PQJ12627.1"/>
    </source>
</evidence>
<dbReference type="EMBL" id="PPSL01000001">
    <property type="protein sequence ID" value="PQJ12627.1"/>
    <property type="molecule type" value="Genomic_DNA"/>
</dbReference>
<dbReference type="RefSeq" id="WP_105037510.1">
    <property type="nucleotide sequence ID" value="NZ_PPSL01000001.1"/>
</dbReference>
<sequence length="168" mass="20062">MLVYHPAFDIYNCVFRMLQLLTHMKQSEVELDRLRIWDFYSTFPNEARKISYPNSLSELKTIFKKKPENPYEDLIDPKRIIERMKPYQMSALKCLISYGLIDSKLFGKNIIRRTQKEIPIELLDRFNDLTVEKENIIKLIVGFNELPLYGKAGLKFRTGLIEYKYDQR</sequence>
<proteinExistence type="predicted"/>
<evidence type="ECO:0000313" key="2">
    <source>
        <dbReference type="Proteomes" id="UP000239872"/>
    </source>
</evidence>
<gene>
    <name evidence="1" type="ORF">CJD36_002475</name>
</gene>
<accession>A0A2S7T196</accession>
<dbReference type="InterPro" id="IPR046901">
    <property type="entry name" value="ABC-3C_MC5"/>
</dbReference>
<protein>
    <submittedName>
        <fullName evidence="1">Uncharacterized protein</fullName>
    </submittedName>
</protein>
<keyword evidence="2" id="KW-1185">Reference proteome</keyword>
<dbReference type="Proteomes" id="UP000239872">
    <property type="component" value="Unassembled WGS sequence"/>
</dbReference>
<comment type="caution">
    <text evidence="1">The sequence shown here is derived from an EMBL/GenBank/DDBJ whole genome shotgun (WGS) entry which is preliminary data.</text>
</comment>
<dbReference type="Pfam" id="PF20291">
    <property type="entry name" value="MC5"/>
    <property type="match status" value="1"/>
</dbReference>
<organism evidence="1 2">
    <name type="scientific">Flavipsychrobacter stenotrophus</name>
    <dbReference type="NCBI Taxonomy" id="2077091"/>
    <lineage>
        <taxon>Bacteria</taxon>
        <taxon>Pseudomonadati</taxon>
        <taxon>Bacteroidota</taxon>
        <taxon>Chitinophagia</taxon>
        <taxon>Chitinophagales</taxon>
        <taxon>Chitinophagaceae</taxon>
        <taxon>Flavipsychrobacter</taxon>
    </lineage>
</organism>
<name>A0A2S7T196_9BACT</name>
<reference evidence="1 2" key="1">
    <citation type="submission" date="2018-01" db="EMBL/GenBank/DDBJ databases">
        <title>A novel member of the phylum Bacteroidetes isolated from glacier ice.</title>
        <authorList>
            <person name="Liu Q."/>
            <person name="Xin Y.-H."/>
        </authorList>
    </citation>
    <scope>NUCLEOTIDE SEQUENCE [LARGE SCALE GENOMIC DNA]</scope>
    <source>
        <strain evidence="1 2">RB1R16</strain>
    </source>
</reference>